<feature type="transmembrane region" description="Helical" evidence="1">
    <location>
        <begin position="133"/>
        <end position="158"/>
    </location>
</feature>
<evidence type="ECO:0000313" key="2">
    <source>
        <dbReference type="EMBL" id="MBV0902264.1"/>
    </source>
</evidence>
<reference evidence="2" key="1">
    <citation type="submission" date="2021-06" db="EMBL/GenBank/DDBJ databases">
        <title>New haloarchaea isolates fom saline soil.</title>
        <authorList>
            <person name="Duran-Viseras A."/>
            <person name="Sanchez-Porro C.S."/>
            <person name="Ventosa A."/>
        </authorList>
    </citation>
    <scope>NUCLEOTIDE SEQUENCE</scope>
    <source>
        <strain evidence="2">JCM 18369</strain>
    </source>
</reference>
<feature type="transmembrane region" description="Helical" evidence="1">
    <location>
        <begin position="12"/>
        <end position="31"/>
    </location>
</feature>
<gene>
    <name evidence="2" type="ORF">KTS37_10735</name>
</gene>
<feature type="transmembrane region" description="Helical" evidence="1">
    <location>
        <begin position="51"/>
        <end position="69"/>
    </location>
</feature>
<evidence type="ECO:0000256" key="1">
    <source>
        <dbReference type="SAM" id="Phobius"/>
    </source>
</evidence>
<protein>
    <submittedName>
        <fullName evidence="2">Uncharacterized protein</fullName>
    </submittedName>
</protein>
<dbReference type="AlphaFoldDB" id="A0AA41G2I2"/>
<keyword evidence="3" id="KW-1185">Reference proteome</keyword>
<dbReference type="EMBL" id="JAHQXE010000003">
    <property type="protein sequence ID" value="MBV0902264.1"/>
    <property type="molecule type" value="Genomic_DNA"/>
</dbReference>
<keyword evidence="1" id="KW-0812">Transmembrane</keyword>
<comment type="caution">
    <text evidence="2">The sequence shown here is derived from an EMBL/GenBank/DDBJ whole genome shotgun (WGS) entry which is preliminary data.</text>
</comment>
<sequence length="337" mass="37242">MTRLAPTSRLPVDIGPLTWYALAVVAVELMGLQGYRLATGQVLTFVQNPLWLLRPLVLLGAALATENLYRRYDRALERSNIAERVADPDRFDGLVPDRLTALLVALGVGFTLVNAVGILTIQQLYAAGGGTRVVRFLVVTPFGYVPVLATFLATYVAVEVVLPRRIAAADVALDYLDPERLGGMRPVGELVKLAYYYLMVGLVAYAVATYGPYVLGGAFAYRALDAPGLAVNAVFTAVWLLAVGVMAYGIYVLHQHMARQKRERLYELDRRARAHVDDPWDIRSFDALDPPPEYQRYRKRVELVTATKEYPATFTMWSQLVVGVMLPKALQLVLAAA</sequence>
<feature type="transmembrane region" description="Helical" evidence="1">
    <location>
        <begin position="233"/>
        <end position="254"/>
    </location>
</feature>
<evidence type="ECO:0000313" key="3">
    <source>
        <dbReference type="Proteomes" id="UP001166304"/>
    </source>
</evidence>
<organism evidence="2 3">
    <name type="scientific">Haloarcula salina</name>
    <dbReference type="NCBI Taxonomy" id="1429914"/>
    <lineage>
        <taxon>Archaea</taxon>
        <taxon>Methanobacteriati</taxon>
        <taxon>Methanobacteriota</taxon>
        <taxon>Stenosarchaea group</taxon>
        <taxon>Halobacteria</taxon>
        <taxon>Halobacteriales</taxon>
        <taxon>Haloarculaceae</taxon>
        <taxon>Haloarcula</taxon>
    </lineage>
</organism>
<name>A0AA41G2I2_9EURY</name>
<accession>A0AA41G2I2</accession>
<keyword evidence="1" id="KW-0472">Membrane</keyword>
<proteinExistence type="predicted"/>
<keyword evidence="1" id="KW-1133">Transmembrane helix</keyword>
<feature type="transmembrane region" description="Helical" evidence="1">
    <location>
        <begin position="99"/>
        <end position="121"/>
    </location>
</feature>
<dbReference type="Proteomes" id="UP001166304">
    <property type="component" value="Unassembled WGS sequence"/>
</dbReference>
<feature type="transmembrane region" description="Helical" evidence="1">
    <location>
        <begin position="194"/>
        <end position="213"/>
    </location>
</feature>